<organism evidence="1 2">
    <name type="scientific">Thermoproteus sp. AZ2</name>
    <dbReference type="NCBI Taxonomy" id="1609232"/>
    <lineage>
        <taxon>Archaea</taxon>
        <taxon>Thermoproteota</taxon>
        <taxon>Thermoprotei</taxon>
        <taxon>Thermoproteales</taxon>
        <taxon>Thermoproteaceae</taxon>
        <taxon>Thermoproteus</taxon>
    </lineage>
</organism>
<comment type="caution">
    <text evidence="1">The sequence shown here is derived from an EMBL/GenBank/DDBJ whole genome shotgun (WGS) entry which is preliminary data.</text>
</comment>
<dbReference type="EC" id="2.3.-.-" evidence="1"/>
<protein>
    <submittedName>
        <fullName evidence="1">GNAT family N-acetyltransferase</fullName>
        <ecNumber evidence="1">2.3.-.-</ecNumber>
    </submittedName>
</protein>
<gene>
    <name evidence="1" type="ORF">TU35_008710</name>
</gene>
<keyword evidence="1" id="KW-0808">Transferase</keyword>
<reference evidence="1" key="1">
    <citation type="submission" date="2024-07" db="EMBL/GenBank/DDBJ databases">
        <title>Metagenome and Metagenome-Assembled Genomes of Archaea from a hot spring from the geothermal field of Los Azufres, Mexico.</title>
        <authorList>
            <person name="Marin-Paredes R."/>
            <person name="Martinez-Romero E."/>
            <person name="Servin-Garciduenas L.E."/>
        </authorList>
    </citation>
    <scope>NUCLEOTIDE SEQUENCE</scope>
</reference>
<evidence type="ECO:0000313" key="1">
    <source>
        <dbReference type="EMBL" id="MFB6491294.1"/>
    </source>
</evidence>
<dbReference type="EMBL" id="JZWT02000027">
    <property type="protein sequence ID" value="MFB6491294.1"/>
    <property type="molecule type" value="Genomic_DNA"/>
</dbReference>
<keyword evidence="1" id="KW-0012">Acyltransferase</keyword>
<proteinExistence type="predicted"/>
<evidence type="ECO:0000313" key="2">
    <source>
        <dbReference type="Proteomes" id="UP000033636"/>
    </source>
</evidence>
<name>A0ACC6V2K3_9CREN</name>
<dbReference type="Proteomes" id="UP000033636">
    <property type="component" value="Unassembled WGS sequence"/>
</dbReference>
<accession>A0ACC6V2K3</accession>
<sequence length="230" mass="24796">MAKFRQARPEDIPQIVSFTKNTWSWGDYLPRVIGGWVERGEAYVLEEGGEVLAVAGMRLVGESAYLQGLRVRPEHRGRGVGTEMTILMAEEAKRRGARVATLLVAEWNTPSLKAVAKAGFAEVGSIYGGVPDRAQPARCLEGGEAEEAVEAALREAGGVACLPDDPWVCTYLSAEDLLARGRPCLGATGLYVGRFSFGGGAVDAEGDVTALRGEGFKRLHGRYILFARRL</sequence>